<protein>
    <submittedName>
        <fullName evidence="2">Uncharacterized protein</fullName>
    </submittedName>
</protein>
<gene>
    <name evidence="2" type="ORF">DERP_006002</name>
</gene>
<comment type="caution">
    <text evidence="2">The sequence shown here is derived from an EMBL/GenBank/DDBJ whole genome shotgun (WGS) entry which is preliminary data.</text>
</comment>
<feature type="transmembrane region" description="Helical" evidence="1">
    <location>
        <begin position="60"/>
        <end position="89"/>
    </location>
</feature>
<dbReference type="Proteomes" id="UP000887458">
    <property type="component" value="Unassembled WGS sequence"/>
</dbReference>
<reference evidence="2 3" key="2">
    <citation type="journal article" date="2022" name="Mol. Biol. Evol.">
        <title>Comparative Genomics Reveals Insights into the Divergent Evolution of Astigmatic Mites and Household Pest Adaptations.</title>
        <authorList>
            <person name="Xiong Q."/>
            <person name="Wan A.T."/>
            <person name="Liu X."/>
            <person name="Fung C.S."/>
            <person name="Xiao X."/>
            <person name="Malainual N."/>
            <person name="Hou J."/>
            <person name="Wang L."/>
            <person name="Wang M."/>
            <person name="Yang K.Y."/>
            <person name="Cui Y."/>
            <person name="Leung E.L."/>
            <person name="Nong W."/>
            <person name="Shin S.K."/>
            <person name="Au S.W."/>
            <person name="Jeong K.Y."/>
            <person name="Chew F.T."/>
            <person name="Hui J.H."/>
            <person name="Leung T.F."/>
            <person name="Tungtrongchitr A."/>
            <person name="Zhong N."/>
            <person name="Liu Z."/>
            <person name="Tsui S.K."/>
        </authorList>
    </citation>
    <scope>NUCLEOTIDE SEQUENCE [LARGE SCALE GENOMIC DNA]</scope>
    <source>
        <strain evidence="2">Derp</strain>
    </source>
</reference>
<name>A0ABQ8JS04_DERPT</name>
<keyword evidence="1" id="KW-0472">Membrane</keyword>
<accession>A0ABQ8JS04</accession>
<keyword evidence="1" id="KW-0812">Transmembrane</keyword>
<evidence type="ECO:0000256" key="1">
    <source>
        <dbReference type="SAM" id="Phobius"/>
    </source>
</evidence>
<sequence length="105" mass="11708">MPFSQRYIQEQMNLSLIKIRKFAGTAYASSNVCFFVCKRRVASCGGATFKLLVELFVSPLLLSFVFVILFAKADVGIVVAIIVVIEILLKKIPKFGTKKKGDNFL</sequence>
<evidence type="ECO:0000313" key="3">
    <source>
        <dbReference type="Proteomes" id="UP000887458"/>
    </source>
</evidence>
<keyword evidence="1" id="KW-1133">Transmembrane helix</keyword>
<keyword evidence="3" id="KW-1185">Reference proteome</keyword>
<evidence type="ECO:0000313" key="2">
    <source>
        <dbReference type="EMBL" id="KAH9425394.1"/>
    </source>
</evidence>
<reference evidence="2 3" key="1">
    <citation type="journal article" date="2018" name="J. Allergy Clin. Immunol.">
        <title>High-quality assembly of Dermatophagoides pteronyssinus genome and transcriptome reveals a wide range of novel allergens.</title>
        <authorList>
            <person name="Liu X.Y."/>
            <person name="Yang K.Y."/>
            <person name="Wang M.Q."/>
            <person name="Kwok J.S."/>
            <person name="Zeng X."/>
            <person name="Yang Z."/>
            <person name="Xiao X.J."/>
            <person name="Lau C.P."/>
            <person name="Li Y."/>
            <person name="Huang Z.M."/>
            <person name="Ba J.G."/>
            <person name="Yim A.K."/>
            <person name="Ouyang C.Y."/>
            <person name="Ngai S.M."/>
            <person name="Chan T.F."/>
            <person name="Leung E.L."/>
            <person name="Liu L."/>
            <person name="Liu Z.G."/>
            <person name="Tsui S.K."/>
        </authorList>
    </citation>
    <scope>NUCLEOTIDE SEQUENCE [LARGE SCALE GENOMIC DNA]</scope>
    <source>
        <strain evidence="2">Derp</strain>
    </source>
</reference>
<organism evidence="2 3">
    <name type="scientific">Dermatophagoides pteronyssinus</name>
    <name type="common">European house dust mite</name>
    <dbReference type="NCBI Taxonomy" id="6956"/>
    <lineage>
        <taxon>Eukaryota</taxon>
        <taxon>Metazoa</taxon>
        <taxon>Ecdysozoa</taxon>
        <taxon>Arthropoda</taxon>
        <taxon>Chelicerata</taxon>
        <taxon>Arachnida</taxon>
        <taxon>Acari</taxon>
        <taxon>Acariformes</taxon>
        <taxon>Sarcoptiformes</taxon>
        <taxon>Astigmata</taxon>
        <taxon>Psoroptidia</taxon>
        <taxon>Analgoidea</taxon>
        <taxon>Pyroglyphidae</taxon>
        <taxon>Dermatophagoidinae</taxon>
        <taxon>Dermatophagoides</taxon>
    </lineage>
</organism>
<dbReference type="EMBL" id="NJHN03000018">
    <property type="protein sequence ID" value="KAH9425394.1"/>
    <property type="molecule type" value="Genomic_DNA"/>
</dbReference>
<proteinExistence type="predicted"/>